<organism evidence="5 6">
    <name type="scientific">Nocardioides guangzhouensis</name>
    <dbReference type="NCBI Taxonomy" id="2497878"/>
    <lineage>
        <taxon>Bacteria</taxon>
        <taxon>Bacillati</taxon>
        <taxon>Actinomycetota</taxon>
        <taxon>Actinomycetes</taxon>
        <taxon>Propionibacteriales</taxon>
        <taxon>Nocardioidaceae</taxon>
        <taxon>Nocardioides</taxon>
    </lineage>
</organism>
<keyword evidence="2" id="KW-0813">Transport</keyword>
<dbReference type="PROSITE" id="PS51318">
    <property type="entry name" value="TAT"/>
    <property type="match status" value="1"/>
</dbReference>
<evidence type="ECO:0000256" key="4">
    <source>
        <dbReference type="ARBA" id="ARBA00022764"/>
    </source>
</evidence>
<dbReference type="InterPro" id="IPR006059">
    <property type="entry name" value="SBP"/>
</dbReference>
<dbReference type="GO" id="GO:0042597">
    <property type="term" value="C:periplasmic space"/>
    <property type="evidence" value="ECO:0007669"/>
    <property type="project" value="UniProtKB-SubCell"/>
</dbReference>
<proteinExistence type="predicted"/>
<evidence type="ECO:0000313" key="6">
    <source>
        <dbReference type="Proteomes" id="UP000295198"/>
    </source>
</evidence>
<keyword evidence="3" id="KW-0732">Signal</keyword>
<keyword evidence="4" id="KW-0574">Periplasm</keyword>
<dbReference type="GO" id="GO:0015846">
    <property type="term" value="P:polyamine transport"/>
    <property type="evidence" value="ECO:0007669"/>
    <property type="project" value="InterPro"/>
</dbReference>
<dbReference type="Pfam" id="PF13416">
    <property type="entry name" value="SBP_bac_8"/>
    <property type="match status" value="1"/>
</dbReference>
<dbReference type="InterPro" id="IPR001188">
    <property type="entry name" value="Sperm_putr-bd"/>
</dbReference>
<dbReference type="GO" id="GO:0019808">
    <property type="term" value="F:polyamine binding"/>
    <property type="evidence" value="ECO:0007669"/>
    <property type="project" value="InterPro"/>
</dbReference>
<evidence type="ECO:0000256" key="1">
    <source>
        <dbReference type="ARBA" id="ARBA00004418"/>
    </source>
</evidence>
<dbReference type="SUPFAM" id="SSF53850">
    <property type="entry name" value="Periplasmic binding protein-like II"/>
    <property type="match status" value="1"/>
</dbReference>
<dbReference type="Gene3D" id="3.40.190.10">
    <property type="entry name" value="Periplasmic binding protein-like II"/>
    <property type="match status" value="2"/>
</dbReference>
<keyword evidence="6" id="KW-1185">Reference proteome</keyword>
<dbReference type="AlphaFoldDB" id="A0A4Q4ZBE4"/>
<dbReference type="Proteomes" id="UP000295198">
    <property type="component" value="Unassembled WGS sequence"/>
</dbReference>
<dbReference type="PANTHER" id="PTHR30222">
    <property type="entry name" value="SPERMIDINE/PUTRESCINE-BINDING PERIPLASMIC PROTEIN"/>
    <property type="match status" value="1"/>
</dbReference>
<evidence type="ECO:0000313" key="5">
    <source>
        <dbReference type="EMBL" id="RYP84576.1"/>
    </source>
</evidence>
<dbReference type="CDD" id="cd13590">
    <property type="entry name" value="PBP2_PotD_PotF_like"/>
    <property type="match status" value="1"/>
</dbReference>
<accession>A0A4Q4ZBE4</accession>
<dbReference type="PRINTS" id="PR00909">
    <property type="entry name" value="SPERMDNBNDNG"/>
</dbReference>
<reference evidence="5 6" key="1">
    <citation type="submission" date="2019-01" db="EMBL/GenBank/DDBJ databases">
        <title>Nocardioides guangzhouensis sp. nov., an actinobacterium isolated from soil.</title>
        <authorList>
            <person name="Fu Y."/>
            <person name="Cai Y."/>
            <person name="Lin Z."/>
            <person name="Chen P."/>
        </authorList>
    </citation>
    <scope>NUCLEOTIDE SEQUENCE [LARGE SCALE GENOMIC DNA]</scope>
    <source>
        <strain evidence="5 6">130</strain>
    </source>
</reference>
<comment type="caution">
    <text evidence="5">The sequence shown here is derived from an EMBL/GenBank/DDBJ whole genome shotgun (WGS) entry which is preliminary data.</text>
</comment>
<evidence type="ECO:0000256" key="2">
    <source>
        <dbReference type="ARBA" id="ARBA00022448"/>
    </source>
</evidence>
<dbReference type="OrthoDB" id="9813777at2"/>
<dbReference type="RefSeq" id="WP_134718701.1">
    <property type="nucleotide sequence ID" value="NZ_SDKM01000022.1"/>
</dbReference>
<dbReference type="PANTHER" id="PTHR30222:SF17">
    <property type="entry name" value="SPERMIDINE_PUTRESCINE-BINDING PERIPLASMIC PROTEIN"/>
    <property type="match status" value="1"/>
</dbReference>
<evidence type="ECO:0000256" key="3">
    <source>
        <dbReference type="ARBA" id="ARBA00022729"/>
    </source>
</evidence>
<dbReference type="InterPro" id="IPR006311">
    <property type="entry name" value="TAT_signal"/>
</dbReference>
<comment type="subcellular location">
    <subcellularLocation>
        <location evidence="1">Periplasm</location>
    </subcellularLocation>
</comment>
<name>A0A4Q4ZBE4_9ACTN</name>
<sequence length="417" mass="46093">MAQRPWNGGGDSAADKLARQLAAELNRGGRGAGFSRRGFLRATGVGALALSSTSLLAACGTEGTKQSASTCKSTDLSADQKELVFSNWPLYMDEDGKKYPTLEDFQKQSGIKVTYNTDVNGNNEFFAKVRNQLGACEPVGRDIFVLTDWMAARMVGLGWIQELDASKMPNVEANLVDNLRDPEWDKGRKYSVPWQSGLTGIAYNAKYTGEVSSFEELVTRADLKGKISLLSEMGDTMGFVLRLVGADPDDFSDDEWKSALDKMEEIVASGQVRQFTGNDYTRPLNNGDIFACEAWSGDVIAMQYDNPDIKFVAPTEGLSLWSDNMLVPNKADHKTNAEELMNWYYDPEVAARLAAWVNYICPVQGAQEAMAKVDKSLVDNPLIFPSATDLEGTWMFMNVDTKTRERYDKEFNQVIGA</sequence>
<gene>
    <name evidence="5" type="ORF">EKO23_15020</name>
</gene>
<protein>
    <submittedName>
        <fullName evidence="5">Spermidine/putrescine ABC transporter substrate-binding protein</fullName>
    </submittedName>
</protein>
<dbReference type="EMBL" id="SDKM01000022">
    <property type="protein sequence ID" value="RYP84576.1"/>
    <property type="molecule type" value="Genomic_DNA"/>
</dbReference>